<keyword evidence="2" id="KW-1185">Reference proteome</keyword>
<gene>
    <name evidence="1" type="primary">Necator_chrIII.g12668</name>
    <name evidence="1" type="ORF">RB195_011901</name>
</gene>
<dbReference type="EMBL" id="JAVFWL010000003">
    <property type="protein sequence ID" value="KAK6745455.1"/>
    <property type="molecule type" value="Genomic_DNA"/>
</dbReference>
<accession>A0ABR1D6G4</accession>
<reference evidence="1 2" key="1">
    <citation type="submission" date="2023-08" db="EMBL/GenBank/DDBJ databases">
        <title>A Necator americanus chromosomal reference genome.</title>
        <authorList>
            <person name="Ilik V."/>
            <person name="Petrzelkova K.J."/>
            <person name="Pardy F."/>
            <person name="Fuh T."/>
            <person name="Niatou-Singa F.S."/>
            <person name="Gouil Q."/>
            <person name="Baker L."/>
            <person name="Ritchie M.E."/>
            <person name="Jex A.R."/>
            <person name="Gazzola D."/>
            <person name="Li H."/>
            <person name="Toshio Fujiwara R."/>
            <person name="Zhan B."/>
            <person name="Aroian R.V."/>
            <person name="Pafco B."/>
            <person name="Schwarz E.M."/>
        </authorList>
    </citation>
    <scope>NUCLEOTIDE SEQUENCE [LARGE SCALE GENOMIC DNA]</scope>
    <source>
        <strain evidence="1 2">Aroian</strain>
        <tissue evidence="1">Whole animal</tissue>
    </source>
</reference>
<sequence>MGGVEPEQKRKKWCLKVSSAVTVCCTDKVISSNRNTWSRSVCFFKHLVISENGRLVESNRWRISKTSAETHLLLNTHTPFLSSALTQSKALAVAWLNKFAVYLFPENLLKASPHEFEALTKAITPKR</sequence>
<proteinExistence type="predicted"/>
<dbReference type="Proteomes" id="UP001303046">
    <property type="component" value="Unassembled WGS sequence"/>
</dbReference>
<name>A0ABR1D6G4_NECAM</name>
<evidence type="ECO:0000313" key="1">
    <source>
        <dbReference type="EMBL" id="KAK6745455.1"/>
    </source>
</evidence>
<comment type="caution">
    <text evidence="1">The sequence shown here is derived from an EMBL/GenBank/DDBJ whole genome shotgun (WGS) entry which is preliminary data.</text>
</comment>
<protein>
    <submittedName>
        <fullName evidence="1">Uncharacterized protein</fullName>
    </submittedName>
</protein>
<evidence type="ECO:0000313" key="2">
    <source>
        <dbReference type="Proteomes" id="UP001303046"/>
    </source>
</evidence>
<organism evidence="1 2">
    <name type="scientific">Necator americanus</name>
    <name type="common">Human hookworm</name>
    <dbReference type="NCBI Taxonomy" id="51031"/>
    <lineage>
        <taxon>Eukaryota</taxon>
        <taxon>Metazoa</taxon>
        <taxon>Ecdysozoa</taxon>
        <taxon>Nematoda</taxon>
        <taxon>Chromadorea</taxon>
        <taxon>Rhabditida</taxon>
        <taxon>Rhabditina</taxon>
        <taxon>Rhabditomorpha</taxon>
        <taxon>Strongyloidea</taxon>
        <taxon>Ancylostomatidae</taxon>
        <taxon>Bunostominae</taxon>
        <taxon>Necator</taxon>
    </lineage>
</organism>